<dbReference type="PRINTS" id="PR00359">
    <property type="entry name" value="BP450"/>
</dbReference>
<dbReference type="GeneID" id="59163099"/>
<comment type="similarity">
    <text evidence="1">Belongs to the cytochrome P450 family.</text>
</comment>
<dbReference type="InterPro" id="IPR002397">
    <property type="entry name" value="Cyt_P450_B"/>
</dbReference>
<dbReference type="GO" id="GO:0004497">
    <property type="term" value="F:monooxygenase activity"/>
    <property type="evidence" value="ECO:0007669"/>
    <property type="project" value="InterPro"/>
</dbReference>
<reference evidence="2 3" key="1">
    <citation type="submission" date="2019-09" db="EMBL/GenBank/DDBJ databases">
        <title>Complete Genome Sequence of Janibacter melonis M714 with both human health impact and industrial applications.</title>
        <authorList>
            <person name="Jin M."/>
            <person name="Zhao Q.R."/>
        </authorList>
    </citation>
    <scope>NUCLEOTIDE SEQUENCE [LARGE SCALE GENOMIC DNA]</scope>
    <source>
        <strain evidence="2 3">M714</strain>
    </source>
</reference>
<name>A0A650GEC3_9MICO</name>
<dbReference type="PANTHER" id="PTHR24305:SF166">
    <property type="entry name" value="CYTOCHROME P450 12A4, MITOCHONDRIAL-RELATED"/>
    <property type="match status" value="1"/>
</dbReference>
<dbReference type="AlphaFoldDB" id="A0A650GEC3"/>
<sequence>MFALTPQHIQVWDPAGARDVLRREDDFALAPAAVRTSRTSVQVDSSDRWHHARRYAWDHLATSPGRAPEIAARWAGALPTARRLTASTQVVDLTARVVWPELLDDIGRGEADHLADTLSRTSHARQHSKGFRSPWWERRLRRQFDEVIEGLMSLVARRRHEEPRGDLLDALLAGDAPPLDDLEVAQTMAIALDSGMQTTGAAVAWVLTTIGGMTSDDQAACEDHRTAEHVIKEILRHTPVIAGLNRTSSREATVGGCPAPQGTELVVAVEGMHRRASLWSEDPTVFDPTRWARPRPHTRGAYLPYGAGPRVCLGMHLANTVLVELVTLLGRWYEVDASASPRPRRDNLCWPRGYPVTITPRVSA</sequence>
<dbReference type="InterPro" id="IPR050121">
    <property type="entry name" value="Cytochrome_P450_monoxygenase"/>
</dbReference>
<dbReference type="GO" id="GO:0005506">
    <property type="term" value="F:iron ion binding"/>
    <property type="evidence" value="ECO:0007669"/>
    <property type="project" value="InterPro"/>
</dbReference>
<dbReference type="KEGG" id="jme:EEW87_17300"/>
<evidence type="ECO:0000256" key="1">
    <source>
        <dbReference type="ARBA" id="ARBA00010617"/>
    </source>
</evidence>
<proteinExistence type="inferred from homology"/>
<dbReference type="InterPro" id="IPR001128">
    <property type="entry name" value="Cyt_P450"/>
</dbReference>
<dbReference type="GO" id="GO:0016705">
    <property type="term" value="F:oxidoreductase activity, acting on paired donors, with incorporation or reduction of molecular oxygen"/>
    <property type="evidence" value="ECO:0007669"/>
    <property type="project" value="InterPro"/>
</dbReference>
<dbReference type="RefSeq" id="WP_148041559.1">
    <property type="nucleotide sequence ID" value="NZ_CP044548.2"/>
</dbReference>
<dbReference type="CDD" id="cd00302">
    <property type="entry name" value="cytochrome_P450"/>
    <property type="match status" value="1"/>
</dbReference>
<dbReference type="GO" id="GO:0020037">
    <property type="term" value="F:heme binding"/>
    <property type="evidence" value="ECO:0007669"/>
    <property type="project" value="InterPro"/>
</dbReference>
<dbReference type="PANTHER" id="PTHR24305">
    <property type="entry name" value="CYTOCHROME P450"/>
    <property type="match status" value="1"/>
</dbReference>
<dbReference type="PRINTS" id="PR00385">
    <property type="entry name" value="P450"/>
</dbReference>
<protein>
    <submittedName>
        <fullName evidence="2">Cytochrome P450</fullName>
    </submittedName>
</protein>
<dbReference type="Proteomes" id="UP000271708">
    <property type="component" value="Chromosome"/>
</dbReference>
<gene>
    <name evidence="2" type="ORF">EEW87_17300</name>
</gene>
<dbReference type="SUPFAM" id="SSF48264">
    <property type="entry name" value="Cytochrome P450"/>
    <property type="match status" value="1"/>
</dbReference>
<evidence type="ECO:0000313" key="2">
    <source>
        <dbReference type="EMBL" id="QGX08657.1"/>
    </source>
</evidence>
<organism evidence="2 3">
    <name type="scientific">Janibacter melonis</name>
    <dbReference type="NCBI Taxonomy" id="262209"/>
    <lineage>
        <taxon>Bacteria</taxon>
        <taxon>Bacillati</taxon>
        <taxon>Actinomycetota</taxon>
        <taxon>Actinomycetes</taxon>
        <taxon>Micrococcales</taxon>
        <taxon>Intrasporangiaceae</taxon>
        <taxon>Janibacter</taxon>
    </lineage>
</organism>
<dbReference type="InterPro" id="IPR036396">
    <property type="entry name" value="Cyt_P450_sf"/>
</dbReference>
<dbReference type="EMBL" id="CP044548">
    <property type="protein sequence ID" value="QGX08657.1"/>
    <property type="molecule type" value="Genomic_DNA"/>
</dbReference>
<dbReference type="Gene3D" id="1.10.630.10">
    <property type="entry name" value="Cytochrome P450"/>
    <property type="match status" value="1"/>
</dbReference>
<evidence type="ECO:0000313" key="3">
    <source>
        <dbReference type="Proteomes" id="UP000271708"/>
    </source>
</evidence>
<dbReference type="Pfam" id="PF00067">
    <property type="entry name" value="p450"/>
    <property type="match status" value="1"/>
</dbReference>
<accession>A0A650GEC3</accession>